<dbReference type="SUPFAM" id="SSF48452">
    <property type="entry name" value="TPR-like"/>
    <property type="match status" value="1"/>
</dbReference>
<organism evidence="5">
    <name type="scientific">uncultured Desulfovibrio sp</name>
    <dbReference type="NCBI Taxonomy" id="167968"/>
    <lineage>
        <taxon>Bacteria</taxon>
        <taxon>Pseudomonadati</taxon>
        <taxon>Thermodesulfobacteriota</taxon>
        <taxon>Desulfovibrionia</taxon>
        <taxon>Desulfovibrionales</taxon>
        <taxon>Desulfovibrionaceae</taxon>
        <taxon>Desulfovibrio</taxon>
        <taxon>environmental samples</taxon>
    </lineage>
</organism>
<feature type="compositionally biased region" description="Basic and acidic residues" evidence="3">
    <location>
        <begin position="351"/>
        <end position="370"/>
    </location>
</feature>
<dbReference type="PANTHER" id="PTHR44591:SF3">
    <property type="entry name" value="RESPONSE REGULATORY DOMAIN-CONTAINING PROTEIN"/>
    <property type="match status" value="1"/>
</dbReference>
<dbReference type="PANTHER" id="PTHR44591">
    <property type="entry name" value="STRESS RESPONSE REGULATOR PROTEIN 1"/>
    <property type="match status" value="1"/>
</dbReference>
<feature type="compositionally biased region" description="Polar residues" evidence="3">
    <location>
        <begin position="461"/>
        <end position="481"/>
    </location>
</feature>
<feature type="region of interest" description="Disordered" evidence="3">
    <location>
        <begin position="351"/>
        <end position="377"/>
    </location>
</feature>
<dbReference type="RefSeq" id="WP_227118855.1">
    <property type="nucleotide sequence ID" value="NZ_LT598928.1"/>
</dbReference>
<dbReference type="SUPFAM" id="SSF52172">
    <property type="entry name" value="CheY-like"/>
    <property type="match status" value="1"/>
</dbReference>
<protein>
    <submittedName>
        <fullName evidence="5">Response regulator receiver protein</fullName>
    </submittedName>
</protein>
<evidence type="ECO:0000259" key="4">
    <source>
        <dbReference type="PROSITE" id="PS50110"/>
    </source>
</evidence>
<dbReference type="EMBL" id="FLUP01000001">
    <property type="protein sequence ID" value="SBW09217.1"/>
    <property type="molecule type" value="Genomic_DNA"/>
</dbReference>
<keyword evidence="1" id="KW-0597">Phosphoprotein</keyword>
<dbReference type="PROSITE" id="PS50110">
    <property type="entry name" value="RESPONSE_REGULATORY"/>
    <property type="match status" value="1"/>
</dbReference>
<name>A0A212KC36_9BACT</name>
<dbReference type="AlphaFoldDB" id="A0A212KC36"/>
<dbReference type="InterPro" id="IPR011990">
    <property type="entry name" value="TPR-like_helical_dom_sf"/>
</dbReference>
<proteinExistence type="predicted"/>
<comment type="caution">
    <text evidence="2">Lacks conserved residue(s) required for the propagation of feature annotation.</text>
</comment>
<evidence type="ECO:0000256" key="3">
    <source>
        <dbReference type="SAM" id="MobiDB-lite"/>
    </source>
</evidence>
<dbReference type="Gene3D" id="1.25.40.10">
    <property type="entry name" value="Tetratricopeptide repeat domain"/>
    <property type="match status" value="1"/>
</dbReference>
<accession>A0A212KC36</accession>
<evidence type="ECO:0000256" key="1">
    <source>
        <dbReference type="ARBA" id="ARBA00022553"/>
    </source>
</evidence>
<dbReference type="SMART" id="SM00448">
    <property type="entry name" value="REC"/>
    <property type="match status" value="1"/>
</dbReference>
<sequence>MTRPRQIHVLLLSESESMAALDRRALREVGVDRIEGLTSGVAAARMLAGLDEFPPSFKPDVVICSQRLSDMDGEQFCAILRLHPLLLDMPILLILPHDSEVEQLRTLGCGASALISRPYSFSQLKAHLDFLANSRSSLDDLEKAAHLADTRAFDEAVATYGILLKPIRQPEDYFRVGMQCLEQRKWNSAINAFQRAMRGALIQGKAELGMAAAWKGKGDMARYRHYLSLAAATFVRARQWNRARAVYARMLQEDPAARSPFLSEALQQIRQGNFDFAAGILAQGYEITPREQISERMAQICLATDTPDDMLKSMEACLEQALGADAEALSAEIRTTLETLTREAEAKKLEDAAERQWRAGRQAAKERGDAEGAPAEWTNDPLMQVGQAQMGNVQANQAQTAGTAPQAGARQRGQVGIALADEDEPDMPSQQGSAARAGNLRAGQGASSPVIPLWGEHEGAAQSTQNTRTAQDAQPAISGNTPIPPLLDPLARGKSSGSLLGGKSSLTDMMSIVKFTWKQAFRK</sequence>
<evidence type="ECO:0000256" key="2">
    <source>
        <dbReference type="PROSITE-ProRule" id="PRU00169"/>
    </source>
</evidence>
<reference evidence="5" key="1">
    <citation type="submission" date="2016-04" db="EMBL/GenBank/DDBJ databases">
        <authorList>
            <person name="Evans L.H."/>
            <person name="Alamgir A."/>
            <person name="Owens N."/>
            <person name="Weber N.D."/>
            <person name="Virtaneva K."/>
            <person name="Barbian K."/>
            <person name="Babar A."/>
            <person name="Rosenke K."/>
        </authorList>
    </citation>
    <scope>NUCLEOTIDE SEQUENCE</scope>
    <source>
        <strain evidence="5">92-2</strain>
    </source>
</reference>
<dbReference type="GO" id="GO:0000160">
    <property type="term" value="P:phosphorelay signal transduction system"/>
    <property type="evidence" value="ECO:0007669"/>
    <property type="project" value="InterPro"/>
</dbReference>
<feature type="region of interest" description="Disordered" evidence="3">
    <location>
        <begin position="422"/>
        <end position="500"/>
    </location>
</feature>
<feature type="domain" description="Response regulatory" evidence="4">
    <location>
        <begin position="8"/>
        <end position="132"/>
    </location>
</feature>
<dbReference type="Gene3D" id="3.40.50.2300">
    <property type="match status" value="1"/>
</dbReference>
<gene>
    <name evidence="5" type="ORF">KM92DES2_12647</name>
</gene>
<dbReference type="InterPro" id="IPR050595">
    <property type="entry name" value="Bact_response_regulator"/>
</dbReference>
<evidence type="ECO:0000313" key="5">
    <source>
        <dbReference type="EMBL" id="SBW09217.1"/>
    </source>
</evidence>
<dbReference type="InterPro" id="IPR001789">
    <property type="entry name" value="Sig_transdc_resp-reg_receiver"/>
</dbReference>
<dbReference type="InterPro" id="IPR011006">
    <property type="entry name" value="CheY-like_superfamily"/>
</dbReference>
<dbReference type="Pfam" id="PF00072">
    <property type="entry name" value="Response_reg"/>
    <property type="match status" value="1"/>
</dbReference>